<reference evidence="2 3" key="1">
    <citation type="submission" date="2016-09" db="EMBL/GenBank/DDBJ databases">
        <title>genome sequence of Mycobacterium sp. 739 SCH.</title>
        <authorList>
            <person name="Greninger A.L."/>
            <person name="Qin X."/>
            <person name="Jerome K."/>
            <person name="Vora S."/>
            <person name="Quinn K."/>
        </authorList>
    </citation>
    <scope>NUCLEOTIDE SEQUENCE [LARGE SCALE GENOMIC DNA]</scope>
    <source>
        <strain evidence="2 3">SCH</strain>
    </source>
</reference>
<feature type="domain" description="PE" evidence="1">
    <location>
        <begin position="3"/>
        <end position="92"/>
    </location>
</feature>
<dbReference type="Pfam" id="PF00934">
    <property type="entry name" value="PE"/>
    <property type="match status" value="1"/>
</dbReference>
<accession>A0A1E8Q1Q7</accession>
<evidence type="ECO:0000259" key="1">
    <source>
        <dbReference type="Pfam" id="PF00934"/>
    </source>
</evidence>
<evidence type="ECO:0000313" key="3">
    <source>
        <dbReference type="Proteomes" id="UP000178953"/>
    </source>
</evidence>
<organism evidence="2 3">
    <name type="scientific">Mycolicibacterium grossiae</name>
    <dbReference type="NCBI Taxonomy" id="1552759"/>
    <lineage>
        <taxon>Bacteria</taxon>
        <taxon>Bacillati</taxon>
        <taxon>Actinomycetota</taxon>
        <taxon>Actinomycetes</taxon>
        <taxon>Mycobacteriales</taxon>
        <taxon>Mycobacteriaceae</taxon>
        <taxon>Mycolicibacterium</taxon>
    </lineage>
</organism>
<dbReference type="EMBL" id="MCHX01000054">
    <property type="protein sequence ID" value="OFJ51844.1"/>
    <property type="molecule type" value="Genomic_DNA"/>
</dbReference>
<gene>
    <name evidence="2" type="ORF">BEL07_20500</name>
</gene>
<proteinExistence type="predicted"/>
<dbReference type="InterPro" id="IPR000084">
    <property type="entry name" value="PE-PGRS_N"/>
</dbReference>
<name>A0A1E8Q1Q7_9MYCO</name>
<keyword evidence="3" id="KW-1185">Reference proteome</keyword>
<dbReference type="RefSeq" id="WP_070354913.1">
    <property type="nucleotide sequence ID" value="NZ_MCHX01000054.1"/>
</dbReference>
<comment type="caution">
    <text evidence="2">The sequence shown here is derived from an EMBL/GenBank/DDBJ whole genome shotgun (WGS) entry which is preliminary data.</text>
</comment>
<evidence type="ECO:0000313" key="2">
    <source>
        <dbReference type="EMBL" id="OFJ51844.1"/>
    </source>
</evidence>
<dbReference type="Proteomes" id="UP000178953">
    <property type="component" value="Unassembled WGS sequence"/>
</dbReference>
<dbReference type="AlphaFoldDB" id="A0A1E8Q1Q7"/>
<dbReference type="Gene3D" id="1.10.287.850">
    <property type="entry name" value="HP0062-like domain"/>
    <property type="match status" value="1"/>
</dbReference>
<protein>
    <submittedName>
        <fullName evidence="2">PE family protein</fullName>
    </submittedName>
</protein>
<sequence length="105" mass="10077">MHLDVTPEALAAASAQVAALTARLIGTGAAQTVANGIIGPAGSDISSIRTAAFLKAKGAEHDAMAGMGNAQLALSSYGVAESGASYTIGEAEAVSIYTAAGGAGV</sequence>